<name>A0ABP8AYM4_9ACTN</name>
<evidence type="ECO:0000256" key="1">
    <source>
        <dbReference type="ARBA" id="ARBA00004776"/>
    </source>
</evidence>
<feature type="coiled-coil region" evidence="5">
    <location>
        <begin position="494"/>
        <end position="521"/>
    </location>
</feature>
<dbReference type="CDD" id="cd00761">
    <property type="entry name" value="Glyco_tranf_GTA_type"/>
    <property type="match status" value="1"/>
</dbReference>
<keyword evidence="3" id="KW-0328">Glycosyltransferase</keyword>
<evidence type="ECO:0000256" key="5">
    <source>
        <dbReference type="SAM" id="Coils"/>
    </source>
</evidence>
<dbReference type="Gene3D" id="3.90.550.10">
    <property type="entry name" value="Spore Coat Polysaccharide Biosynthesis Protein SpsA, Chain A"/>
    <property type="match status" value="1"/>
</dbReference>
<evidence type="ECO:0000313" key="8">
    <source>
        <dbReference type="Proteomes" id="UP001501251"/>
    </source>
</evidence>
<evidence type="ECO:0000256" key="4">
    <source>
        <dbReference type="ARBA" id="ARBA00022679"/>
    </source>
</evidence>
<evidence type="ECO:0000256" key="2">
    <source>
        <dbReference type="ARBA" id="ARBA00006739"/>
    </source>
</evidence>
<dbReference type="Pfam" id="PF00535">
    <property type="entry name" value="Glycos_transf_2"/>
    <property type="match status" value="1"/>
</dbReference>
<dbReference type="RefSeq" id="WP_344919174.1">
    <property type="nucleotide sequence ID" value="NZ_BAABAQ010000006.1"/>
</dbReference>
<reference evidence="8" key="1">
    <citation type="journal article" date="2019" name="Int. J. Syst. Evol. Microbiol.">
        <title>The Global Catalogue of Microorganisms (GCM) 10K type strain sequencing project: providing services to taxonomists for standard genome sequencing and annotation.</title>
        <authorList>
            <consortium name="The Broad Institute Genomics Platform"/>
            <consortium name="The Broad Institute Genome Sequencing Center for Infectious Disease"/>
            <person name="Wu L."/>
            <person name="Ma J."/>
        </authorList>
    </citation>
    <scope>NUCLEOTIDE SEQUENCE [LARGE SCALE GENOMIC DNA]</scope>
    <source>
        <strain evidence="8">JCM 17388</strain>
    </source>
</reference>
<dbReference type="EMBL" id="BAABAQ010000006">
    <property type="protein sequence ID" value="GAA4193725.1"/>
    <property type="molecule type" value="Genomic_DNA"/>
</dbReference>
<keyword evidence="4" id="KW-0808">Transferase</keyword>
<dbReference type="InterPro" id="IPR029044">
    <property type="entry name" value="Nucleotide-diphossugar_trans"/>
</dbReference>
<sequence length="566" mass="61391">MTARITGNDYRSLTPPALGSWAPSLRVSVVVPAYGDQEKLDLALAGLATQTYPAALTEVVVVDNGSDPPLRLPALRPEDTRLIVCSVPGRAHARNAGLSAATGDVIHWLDSDVVLDRRSVEAHMRWHHAAPYLVVTGYLRFTPAGLPAPEVVAAADDLTKLFEPAEPHAWLVDLVERTDGLTANPHRAFSLHVGGATSVNAALLAAAGPMDTDLILGQDTEMGYRLAQAGAVFVPEPLSRAFHLGPTMRMRDKAPIDRVSHAFVADRIPSYRWLRSHPARQWKVPYVEVVVEPGGLSGRYTYDEVRATVDAVLAGTVPDVAVTLAGPWDRVGAEGRAPLKNPDLDLVLIRGHYAHEPRVRFTDEISAPPGSRAPSSPAWAVPYRLRLPAGWVPGEDTLARLLDLARDEGYGLVSVLLAEGDGDAAGPGSGRALVAARLERAAAFARAAIVRGEGEDLDAAVDDTFGVIWVDGETYGFAPEARALAGRRGAYRARIEAEAEVARLTREAERLRDQVVKWREEAGRWRRSTVELRREVGTLRKELAAARKVVQYGLLSSVKRAIIRRR</sequence>
<proteinExistence type="inferred from homology"/>
<comment type="caution">
    <text evidence="7">The sequence shown here is derived from an EMBL/GenBank/DDBJ whole genome shotgun (WGS) entry which is preliminary data.</text>
</comment>
<dbReference type="InterPro" id="IPR001173">
    <property type="entry name" value="Glyco_trans_2-like"/>
</dbReference>
<feature type="domain" description="Glycosyltransferase 2-like" evidence="6">
    <location>
        <begin position="28"/>
        <end position="137"/>
    </location>
</feature>
<gene>
    <name evidence="7" type="ORF">GCM10022252_37120</name>
</gene>
<evidence type="ECO:0000256" key="3">
    <source>
        <dbReference type="ARBA" id="ARBA00022676"/>
    </source>
</evidence>
<keyword evidence="8" id="KW-1185">Reference proteome</keyword>
<dbReference type="PANTHER" id="PTHR43179:SF12">
    <property type="entry name" value="GALACTOFURANOSYLTRANSFERASE GLFT2"/>
    <property type="match status" value="1"/>
</dbReference>
<keyword evidence="5" id="KW-0175">Coiled coil</keyword>
<comment type="similarity">
    <text evidence="2">Belongs to the glycosyltransferase 2 family.</text>
</comment>
<dbReference type="PANTHER" id="PTHR43179">
    <property type="entry name" value="RHAMNOSYLTRANSFERASE WBBL"/>
    <property type="match status" value="1"/>
</dbReference>
<dbReference type="SUPFAM" id="SSF53448">
    <property type="entry name" value="Nucleotide-diphospho-sugar transferases"/>
    <property type="match status" value="1"/>
</dbReference>
<organism evidence="7 8">
    <name type="scientific">Streptosporangium oxazolinicum</name>
    <dbReference type="NCBI Taxonomy" id="909287"/>
    <lineage>
        <taxon>Bacteria</taxon>
        <taxon>Bacillati</taxon>
        <taxon>Actinomycetota</taxon>
        <taxon>Actinomycetes</taxon>
        <taxon>Streptosporangiales</taxon>
        <taxon>Streptosporangiaceae</taxon>
        <taxon>Streptosporangium</taxon>
    </lineage>
</organism>
<accession>A0ABP8AYM4</accession>
<evidence type="ECO:0000313" key="7">
    <source>
        <dbReference type="EMBL" id="GAA4193725.1"/>
    </source>
</evidence>
<evidence type="ECO:0000259" key="6">
    <source>
        <dbReference type="Pfam" id="PF00535"/>
    </source>
</evidence>
<dbReference type="Proteomes" id="UP001501251">
    <property type="component" value="Unassembled WGS sequence"/>
</dbReference>
<protein>
    <recommendedName>
        <fullName evidence="6">Glycosyltransferase 2-like domain-containing protein</fullName>
    </recommendedName>
</protein>
<comment type="pathway">
    <text evidence="1">Cell wall biogenesis; cell wall polysaccharide biosynthesis.</text>
</comment>